<dbReference type="InterPro" id="IPR000843">
    <property type="entry name" value="HTH_LacI"/>
</dbReference>
<dbReference type="SMART" id="SM00354">
    <property type="entry name" value="HTH_LACI"/>
    <property type="match status" value="1"/>
</dbReference>
<dbReference type="PRINTS" id="PR00036">
    <property type="entry name" value="HTHLACI"/>
</dbReference>
<reference evidence="5 6" key="1">
    <citation type="journal article" date="2016" name="Front. Microbiol.">
        <title>Genomic Resource of Rice Seed Associated Bacteria.</title>
        <authorList>
            <person name="Midha S."/>
            <person name="Bansal K."/>
            <person name="Sharma S."/>
            <person name="Kumar N."/>
            <person name="Patil P.P."/>
            <person name="Chaudhry V."/>
            <person name="Patil P.B."/>
        </authorList>
    </citation>
    <scope>NUCLEOTIDE SEQUENCE [LARGE SCALE GENOMIC DNA]</scope>
    <source>
        <strain evidence="5 6">SA3</strain>
    </source>
</reference>
<dbReference type="RefSeq" id="WP_058777960.1">
    <property type="nucleotide sequence ID" value="NZ_LDSD01000016.1"/>
</dbReference>
<dbReference type="PROSITE" id="PS50932">
    <property type="entry name" value="HTH_LACI_2"/>
    <property type="match status" value="1"/>
</dbReference>
<keyword evidence="2" id="KW-0238">DNA-binding</keyword>
<dbReference type="GO" id="GO:0003700">
    <property type="term" value="F:DNA-binding transcription factor activity"/>
    <property type="evidence" value="ECO:0007669"/>
    <property type="project" value="TreeGrafter"/>
</dbReference>
<dbReference type="SUPFAM" id="SSF47413">
    <property type="entry name" value="lambda repressor-like DNA-binding domains"/>
    <property type="match status" value="1"/>
</dbReference>
<keyword evidence="1" id="KW-0805">Transcription regulation</keyword>
<dbReference type="Gene3D" id="1.10.260.40">
    <property type="entry name" value="lambda repressor-like DNA-binding domains"/>
    <property type="match status" value="1"/>
</dbReference>
<dbReference type="CDD" id="cd01392">
    <property type="entry name" value="HTH_LacI"/>
    <property type="match status" value="1"/>
</dbReference>
<dbReference type="CDD" id="cd01574">
    <property type="entry name" value="PBP1_LacI"/>
    <property type="match status" value="1"/>
</dbReference>
<dbReference type="Gene3D" id="3.40.50.2300">
    <property type="match status" value="2"/>
</dbReference>
<feature type="domain" description="HTH lacI-type" evidence="4">
    <location>
        <begin position="6"/>
        <end position="60"/>
    </location>
</feature>
<dbReference type="PANTHER" id="PTHR30146">
    <property type="entry name" value="LACI-RELATED TRANSCRIPTIONAL REPRESSOR"/>
    <property type="match status" value="1"/>
</dbReference>
<dbReference type="InterPro" id="IPR046335">
    <property type="entry name" value="LacI/GalR-like_sensor"/>
</dbReference>
<evidence type="ECO:0000259" key="4">
    <source>
        <dbReference type="PROSITE" id="PS50932"/>
    </source>
</evidence>
<dbReference type="Pfam" id="PF13377">
    <property type="entry name" value="Peripla_BP_3"/>
    <property type="match status" value="1"/>
</dbReference>
<protein>
    <submittedName>
        <fullName evidence="5">Lac repressor</fullName>
    </submittedName>
</protein>
<dbReference type="PANTHER" id="PTHR30146:SF153">
    <property type="entry name" value="LACTOSE OPERON REPRESSOR"/>
    <property type="match status" value="1"/>
</dbReference>
<dbReference type="NCBIfam" id="NF007075">
    <property type="entry name" value="PRK09526.1"/>
    <property type="match status" value="1"/>
</dbReference>
<sequence>MTARSVTLDDVARLAGVSYQTVSRVLNHSAQVSPRTRARVEAAMQQLSYVPNRVAQQLAGKATRTLGLATSDLALMAPAQIASAIQQRAAAQGYHLVIAMANATSHAQDTVHELLAQRVDALLINLPLDAAQAAQIQQQCGSKPTLFLDVERSAVVAQCQYRSTSGAQQAVDHLVALGHRQIGVLNGPASSASARARFSAWQQALARHQLVPHCVLSGDWSAASGYQALLTRLPDQLPQALLVANDQMALGAMRALHQHGVRIPAEMSIIGYDDTAESAWYQPPLTTVRQDLQQLGTVSVDRLLAQLEGEIPDSQPLETELVLRATTAAPLQQQVDVAEIAHQLQQLARALKRSP</sequence>
<evidence type="ECO:0000313" key="6">
    <source>
        <dbReference type="Proteomes" id="UP000071979"/>
    </source>
</evidence>
<evidence type="ECO:0000256" key="3">
    <source>
        <dbReference type="ARBA" id="ARBA00023163"/>
    </source>
</evidence>
<organism evidence="5 6">
    <name type="scientific">Pantoea dispersa</name>
    <dbReference type="NCBI Taxonomy" id="59814"/>
    <lineage>
        <taxon>Bacteria</taxon>
        <taxon>Pseudomonadati</taxon>
        <taxon>Pseudomonadota</taxon>
        <taxon>Gammaproteobacteria</taxon>
        <taxon>Enterobacterales</taxon>
        <taxon>Erwiniaceae</taxon>
        <taxon>Pantoea</taxon>
    </lineage>
</organism>
<dbReference type="AlphaFoldDB" id="A0A8E1RWB2"/>
<dbReference type="Pfam" id="PF00356">
    <property type="entry name" value="LacI"/>
    <property type="match status" value="1"/>
</dbReference>
<dbReference type="InterPro" id="IPR028082">
    <property type="entry name" value="Peripla_BP_I"/>
</dbReference>
<dbReference type="GO" id="GO:0000976">
    <property type="term" value="F:transcription cis-regulatory region binding"/>
    <property type="evidence" value="ECO:0007669"/>
    <property type="project" value="TreeGrafter"/>
</dbReference>
<comment type="caution">
    <text evidence="5">The sequence shown here is derived from an EMBL/GenBank/DDBJ whole genome shotgun (WGS) entry which is preliminary data.</text>
</comment>
<dbReference type="InterPro" id="IPR010982">
    <property type="entry name" value="Lambda_DNA-bd_dom_sf"/>
</dbReference>
<accession>A0A8E1RWB2</accession>
<name>A0A8E1RWB2_9GAMM</name>
<evidence type="ECO:0000313" key="5">
    <source>
        <dbReference type="EMBL" id="KTS66164.1"/>
    </source>
</evidence>
<dbReference type="SUPFAM" id="SSF53822">
    <property type="entry name" value="Periplasmic binding protein-like I"/>
    <property type="match status" value="1"/>
</dbReference>
<keyword evidence="3" id="KW-0804">Transcription</keyword>
<gene>
    <name evidence="5" type="primary">lacI</name>
    <name evidence="5" type="ORF">SA3R_18595</name>
</gene>
<dbReference type="EMBL" id="LDSE01000032">
    <property type="protein sequence ID" value="KTS66164.1"/>
    <property type="molecule type" value="Genomic_DNA"/>
</dbReference>
<dbReference type="Proteomes" id="UP000071979">
    <property type="component" value="Unassembled WGS sequence"/>
</dbReference>
<evidence type="ECO:0000256" key="2">
    <source>
        <dbReference type="ARBA" id="ARBA00023125"/>
    </source>
</evidence>
<proteinExistence type="predicted"/>
<dbReference type="PROSITE" id="PS00356">
    <property type="entry name" value="HTH_LACI_1"/>
    <property type="match status" value="1"/>
</dbReference>
<evidence type="ECO:0000256" key="1">
    <source>
        <dbReference type="ARBA" id="ARBA00023015"/>
    </source>
</evidence>